<name>A0A834T656_9FABA</name>
<accession>A0A834T656</accession>
<dbReference type="AlphaFoldDB" id="A0A834T656"/>
<dbReference type="Proteomes" id="UP000634136">
    <property type="component" value="Unassembled WGS sequence"/>
</dbReference>
<gene>
    <name evidence="1" type="ORF">G2W53_030547</name>
</gene>
<dbReference type="EMBL" id="JAAIUW010000009">
    <property type="protein sequence ID" value="KAF7816578.1"/>
    <property type="molecule type" value="Genomic_DNA"/>
</dbReference>
<reference evidence="1" key="1">
    <citation type="submission" date="2020-09" db="EMBL/GenBank/DDBJ databases">
        <title>Genome-Enabled Discovery of Anthraquinone Biosynthesis in Senna tora.</title>
        <authorList>
            <person name="Kang S.-H."/>
            <person name="Pandey R.P."/>
            <person name="Lee C.-M."/>
            <person name="Sim J.-S."/>
            <person name="Jeong J.-T."/>
            <person name="Choi B.-S."/>
            <person name="Jung M."/>
            <person name="Ginzburg D."/>
            <person name="Zhao K."/>
            <person name="Won S.Y."/>
            <person name="Oh T.-J."/>
            <person name="Yu Y."/>
            <person name="Kim N.-H."/>
            <person name="Lee O.R."/>
            <person name="Lee T.-H."/>
            <person name="Bashyal P."/>
            <person name="Kim T.-S."/>
            <person name="Lee W.-H."/>
            <person name="Kawkins C."/>
            <person name="Kim C.-K."/>
            <person name="Kim J.S."/>
            <person name="Ahn B.O."/>
            <person name="Rhee S.Y."/>
            <person name="Sohng J.K."/>
        </authorList>
    </citation>
    <scope>NUCLEOTIDE SEQUENCE</scope>
    <source>
        <tissue evidence="1">Leaf</tissue>
    </source>
</reference>
<evidence type="ECO:0000313" key="1">
    <source>
        <dbReference type="EMBL" id="KAF7816578.1"/>
    </source>
</evidence>
<protein>
    <submittedName>
        <fullName evidence="1">Uncharacterized protein</fullName>
    </submittedName>
</protein>
<keyword evidence="2" id="KW-1185">Reference proteome</keyword>
<sequence length="40" mass="4558">MVLTFERRIDAYSSPLRNLPLNASDSSSAMVRKTNPKMFI</sequence>
<proteinExistence type="predicted"/>
<evidence type="ECO:0000313" key="2">
    <source>
        <dbReference type="Proteomes" id="UP000634136"/>
    </source>
</evidence>
<comment type="caution">
    <text evidence="1">The sequence shown here is derived from an EMBL/GenBank/DDBJ whole genome shotgun (WGS) entry which is preliminary data.</text>
</comment>
<organism evidence="1 2">
    <name type="scientific">Senna tora</name>
    <dbReference type="NCBI Taxonomy" id="362788"/>
    <lineage>
        <taxon>Eukaryota</taxon>
        <taxon>Viridiplantae</taxon>
        <taxon>Streptophyta</taxon>
        <taxon>Embryophyta</taxon>
        <taxon>Tracheophyta</taxon>
        <taxon>Spermatophyta</taxon>
        <taxon>Magnoliopsida</taxon>
        <taxon>eudicotyledons</taxon>
        <taxon>Gunneridae</taxon>
        <taxon>Pentapetalae</taxon>
        <taxon>rosids</taxon>
        <taxon>fabids</taxon>
        <taxon>Fabales</taxon>
        <taxon>Fabaceae</taxon>
        <taxon>Caesalpinioideae</taxon>
        <taxon>Cassia clade</taxon>
        <taxon>Senna</taxon>
    </lineage>
</organism>